<evidence type="ECO:0000313" key="4">
    <source>
        <dbReference type="WBParaSite" id="PgR010_g079_t04"/>
    </source>
</evidence>
<organism evidence="2 4">
    <name type="scientific">Parascaris univalens</name>
    <name type="common">Nematode worm</name>
    <dbReference type="NCBI Taxonomy" id="6257"/>
    <lineage>
        <taxon>Eukaryota</taxon>
        <taxon>Metazoa</taxon>
        <taxon>Ecdysozoa</taxon>
        <taxon>Nematoda</taxon>
        <taxon>Chromadorea</taxon>
        <taxon>Rhabditida</taxon>
        <taxon>Spirurina</taxon>
        <taxon>Ascaridomorpha</taxon>
        <taxon>Ascaridoidea</taxon>
        <taxon>Ascarididae</taxon>
        <taxon>Parascaris</taxon>
    </lineage>
</organism>
<evidence type="ECO:0000313" key="2">
    <source>
        <dbReference type="Proteomes" id="UP000887569"/>
    </source>
</evidence>
<keyword evidence="2" id="KW-1185">Reference proteome</keyword>
<feature type="compositionally biased region" description="Polar residues" evidence="1">
    <location>
        <begin position="452"/>
        <end position="461"/>
    </location>
</feature>
<evidence type="ECO:0000256" key="1">
    <source>
        <dbReference type="SAM" id="MobiDB-lite"/>
    </source>
</evidence>
<feature type="region of interest" description="Disordered" evidence="1">
    <location>
        <begin position="442"/>
        <end position="461"/>
    </location>
</feature>
<accession>A0A915AL12</accession>
<name>A0A915AL12_PARUN</name>
<dbReference type="WBParaSite" id="PgR010_g079_t04">
    <property type="protein sequence ID" value="PgR010_g079_t04"/>
    <property type="gene ID" value="PgR010_g079"/>
</dbReference>
<dbReference type="WBParaSite" id="PgR010_g079_t03">
    <property type="protein sequence ID" value="PgR010_g079_t03"/>
    <property type="gene ID" value="PgR010_g079"/>
</dbReference>
<reference evidence="3 4" key="1">
    <citation type="submission" date="2022-11" db="UniProtKB">
        <authorList>
            <consortium name="WormBaseParasite"/>
        </authorList>
    </citation>
    <scope>IDENTIFICATION</scope>
</reference>
<dbReference type="Proteomes" id="UP000887569">
    <property type="component" value="Unplaced"/>
</dbReference>
<proteinExistence type="predicted"/>
<evidence type="ECO:0000313" key="3">
    <source>
        <dbReference type="WBParaSite" id="PgR010_g079_t03"/>
    </source>
</evidence>
<protein>
    <submittedName>
        <fullName evidence="3 4">ZP domain-containing protein</fullName>
    </submittedName>
</protein>
<dbReference type="AlphaFoldDB" id="A0A915AL12"/>
<sequence length="461" mass="51553">VAKMMDMERVLSDDDCSEFCDDGGSSSSLSNFSPLIIPLLENGIESEHCSLSPSISHKRDFESSDCISLNNSETGRLIVESELCPNSITESGKVFNGQFTRPHLLCTDANVRFLSKEEDIRLLPDSYSSIERALLCAGCTTCDGVRLHELSFRQSAQSNNEEVMSISFDQLLAMLSYASACPLSTLLPPGEIAPLAEQYRDQRLIIAALASVDAAKLREICTQTVRFVLELISSWNFTEFTNLELAFLLFAIIKIAVDEFSDAEIWNCITKALNNVFSSISVGRKKAIFFEFSSIFQFLDGSLDGICVATQALSACAQVSSCKLICLRRLLVHLTERADMDPSSCDASHTQHFEAIVSLFSHFIHTFRHRFRDIWVMLSILRETLDYETVMWTRCDIAKLNGELGDLRRVLDKHNSSDAILAASLASSIIRRLEIWRPRDHEEVTGSHPFPRSSNESIQDS</sequence>